<dbReference type="OrthoDB" id="9792137at2"/>
<sequence>MSFDAMARAMEIAADRGSGAPFVIYNDLPDLEAAYRVQSALSRVEGGVGGYKIAWNSPALMAAHGVSAPAAARVRRALIRPDGAQVSADEFVTPMLEPEIAIVLGEDMPEGPHDADSVVRYVRRMVPAFELLDRREAKERHAPSIIASGVFNAGLVLGTGTGSEIGGSSVKVGSARYLSGEGKPPQHPYEALAHVANTLQPHGAEFRAGMIVLCGSHTPLLPVSVGETAEMVVEGLGSVRFDFV</sequence>
<reference evidence="1 2" key="1">
    <citation type="submission" date="2018-03" db="EMBL/GenBank/DDBJ databases">
        <authorList>
            <person name="Keele B.F."/>
        </authorList>
    </citation>
    <scope>NUCLEOTIDE SEQUENCE [LARGE SCALE GENOMIC DNA]</scope>
    <source>
        <strain evidence="1 2">CeCT 8812</strain>
    </source>
</reference>
<dbReference type="RefSeq" id="WP_108781666.1">
    <property type="nucleotide sequence ID" value="NZ_OMKW01000002.1"/>
</dbReference>
<evidence type="ECO:0000313" key="1">
    <source>
        <dbReference type="EMBL" id="SPF28924.1"/>
    </source>
</evidence>
<gene>
    <name evidence="1" type="primary">hpcG</name>
    <name evidence="1" type="ORF">POI8812_01227</name>
</gene>
<dbReference type="InterPro" id="IPR050772">
    <property type="entry name" value="Hydratase-Decarb/MhpD_sf"/>
</dbReference>
<dbReference type="EMBL" id="OMKW01000002">
    <property type="protein sequence ID" value="SPF28924.1"/>
    <property type="molecule type" value="Genomic_DNA"/>
</dbReference>
<dbReference type="AlphaFoldDB" id="A0A2R8A9M3"/>
<keyword evidence="1" id="KW-0456">Lyase</keyword>
<dbReference type="Proteomes" id="UP000244932">
    <property type="component" value="Unassembled WGS sequence"/>
</dbReference>
<dbReference type="GO" id="GO:0008684">
    <property type="term" value="F:2-oxopent-4-enoate hydratase activity"/>
    <property type="evidence" value="ECO:0007669"/>
    <property type="project" value="TreeGrafter"/>
</dbReference>
<evidence type="ECO:0000313" key="2">
    <source>
        <dbReference type="Proteomes" id="UP000244932"/>
    </source>
</evidence>
<dbReference type="PANTHER" id="PTHR30143">
    <property type="entry name" value="ACID HYDRATASE"/>
    <property type="match status" value="1"/>
</dbReference>
<accession>A0A2R8A9M3</accession>
<dbReference type="PANTHER" id="PTHR30143:SF0">
    <property type="entry name" value="2-KETO-4-PENTENOATE HYDRATASE"/>
    <property type="match status" value="1"/>
</dbReference>
<name>A0A2R8A9M3_9RHOB</name>
<organism evidence="1 2">
    <name type="scientific">Pontivivens insulae</name>
    <dbReference type="NCBI Taxonomy" id="1639689"/>
    <lineage>
        <taxon>Bacteria</taxon>
        <taxon>Pseudomonadati</taxon>
        <taxon>Pseudomonadota</taxon>
        <taxon>Alphaproteobacteria</taxon>
        <taxon>Rhodobacterales</taxon>
        <taxon>Paracoccaceae</taxon>
        <taxon>Pontivivens</taxon>
    </lineage>
</organism>
<dbReference type="GO" id="GO:0005737">
    <property type="term" value="C:cytoplasm"/>
    <property type="evidence" value="ECO:0007669"/>
    <property type="project" value="TreeGrafter"/>
</dbReference>
<keyword evidence="2" id="KW-1185">Reference proteome</keyword>
<protein>
    <submittedName>
        <fullName evidence="1">2-oxo-hept-4-ene-1,7-dioate hydratase</fullName>
        <ecNumber evidence="1">4.2.1.163</ecNumber>
    </submittedName>
</protein>
<proteinExistence type="predicted"/>
<dbReference type="EC" id="4.2.1.163" evidence="1"/>
<dbReference type="SUPFAM" id="SSF56529">
    <property type="entry name" value="FAH"/>
    <property type="match status" value="1"/>
</dbReference>
<dbReference type="Gene3D" id="3.90.850.10">
    <property type="entry name" value="Fumarylacetoacetase-like, C-terminal domain"/>
    <property type="match status" value="1"/>
</dbReference>
<dbReference type="InterPro" id="IPR036663">
    <property type="entry name" value="Fumarylacetoacetase_C_sf"/>
</dbReference>